<evidence type="ECO:0000256" key="1">
    <source>
        <dbReference type="ARBA" id="ARBA00004245"/>
    </source>
</evidence>
<feature type="region of interest" description="Disordered" evidence="7">
    <location>
        <begin position="1"/>
        <end position="33"/>
    </location>
</feature>
<protein>
    <recommendedName>
        <fullName evidence="3">Dynactin subunit 6</fullName>
    </recommendedName>
</protein>
<feature type="compositionally biased region" description="Polar residues" evidence="7">
    <location>
        <begin position="1"/>
        <end position="13"/>
    </location>
</feature>
<dbReference type="EMBL" id="JAACFV010000154">
    <property type="protein sequence ID" value="KAF7503979.1"/>
    <property type="molecule type" value="Genomic_DNA"/>
</dbReference>
<dbReference type="AlphaFoldDB" id="A0A8H7DYH8"/>
<proteinExistence type="inferred from homology"/>
<comment type="function">
    <text evidence="6">Part of the dynactin complex that activates the molecular motor dynein for ultra-processive transport along microtubules.</text>
</comment>
<evidence type="ECO:0000256" key="2">
    <source>
        <dbReference type="ARBA" id="ARBA00007719"/>
    </source>
</evidence>
<gene>
    <name evidence="8" type="ORF">GJ744_002953</name>
</gene>
<organism evidence="8 9">
    <name type="scientific">Endocarpon pusillum</name>
    <dbReference type="NCBI Taxonomy" id="364733"/>
    <lineage>
        <taxon>Eukaryota</taxon>
        <taxon>Fungi</taxon>
        <taxon>Dikarya</taxon>
        <taxon>Ascomycota</taxon>
        <taxon>Pezizomycotina</taxon>
        <taxon>Eurotiomycetes</taxon>
        <taxon>Chaetothyriomycetidae</taxon>
        <taxon>Verrucariales</taxon>
        <taxon>Verrucariaceae</taxon>
        <taxon>Endocarpon</taxon>
    </lineage>
</organism>
<evidence type="ECO:0000313" key="9">
    <source>
        <dbReference type="Proteomes" id="UP000606974"/>
    </source>
</evidence>
<keyword evidence="5" id="KW-0206">Cytoskeleton</keyword>
<comment type="subcellular location">
    <subcellularLocation>
        <location evidence="1">Cytoplasm</location>
        <location evidence="1">Cytoskeleton</location>
    </subcellularLocation>
</comment>
<evidence type="ECO:0000313" key="8">
    <source>
        <dbReference type="EMBL" id="KAF7503979.1"/>
    </source>
</evidence>
<dbReference type="Proteomes" id="UP000606974">
    <property type="component" value="Unassembled WGS sequence"/>
</dbReference>
<dbReference type="PANTHER" id="PTHR13072:SF0">
    <property type="entry name" value="DYNACTIN SUBUNIT 6"/>
    <property type="match status" value="1"/>
</dbReference>
<evidence type="ECO:0000256" key="6">
    <source>
        <dbReference type="ARBA" id="ARBA00034687"/>
    </source>
</evidence>
<dbReference type="GO" id="GO:0005869">
    <property type="term" value="C:dynactin complex"/>
    <property type="evidence" value="ECO:0007669"/>
    <property type="project" value="InterPro"/>
</dbReference>
<dbReference type="GO" id="GO:0007052">
    <property type="term" value="P:mitotic spindle organization"/>
    <property type="evidence" value="ECO:0007669"/>
    <property type="project" value="TreeGrafter"/>
</dbReference>
<evidence type="ECO:0000256" key="3">
    <source>
        <dbReference type="ARBA" id="ARBA00016573"/>
    </source>
</evidence>
<reference evidence="8" key="1">
    <citation type="submission" date="2020-02" db="EMBL/GenBank/DDBJ databases">
        <authorList>
            <person name="Palmer J.M."/>
        </authorList>
    </citation>
    <scope>NUCLEOTIDE SEQUENCE</scope>
    <source>
        <strain evidence="8">EPUS1.4</strain>
        <tissue evidence="8">Thallus</tissue>
    </source>
</reference>
<keyword evidence="4" id="KW-0963">Cytoplasm</keyword>
<evidence type="ECO:0000256" key="4">
    <source>
        <dbReference type="ARBA" id="ARBA00022490"/>
    </source>
</evidence>
<dbReference type="Gene3D" id="2.160.10.10">
    <property type="entry name" value="Hexapeptide repeat proteins"/>
    <property type="match status" value="1"/>
</dbReference>
<sequence length="221" mass="23364">MASSASLPTSFSKEAQPRVEPAAGPSNVVPTTRPPLEVHPTAHLDPQAYIQGTSTITLGPNVVIHPRARLVSVHGPLTIRAGTVILERCVVGGPVPDPKEPLPPPPEAPVNTVVGQNVLLQASAEVRAGAFLDEACLIEPRAVIRRGVHIGKHTKVCAGCVVDRSVRDWTVLWGDGQTRRLRTGAIDPEDGRLKALEIDRESTAGLLTVAAAKATLGKRRA</sequence>
<dbReference type="InterPro" id="IPR011004">
    <property type="entry name" value="Trimer_LpxA-like_sf"/>
</dbReference>
<dbReference type="SUPFAM" id="SSF51161">
    <property type="entry name" value="Trimeric LpxA-like enzymes"/>
    <property type="match status" value="1"/>
</dbReference>
<dbReference type="InterPro" id="IPR027777">
    <property type="entry name" value="DCTN6"/>
</dbReference>
<evidence type="ECO:0000256" key="5">
    <source>
        <dbReference type="ARBA" id="ARBA00023212"/>
    </source>
</evidence>
<accession>A0A8H7DYH8</accession>
<dbReference type="PANTHER" id="PTHR13072">
    <property type="entry name" value="DYNACTIN 6"/>
    <property type="match status" value="1"/>
</dbReference>
<dbReference type="GO" id="GO:0070840">
    <property type="term" value="F:dynein complex binding"/>
    <property type="evidence" value="ECO:0007669"/>
    <property type="project" value="TreeGrafter"/>
</dbReference>
<name>A0A8H7DYH8_9EURO</name>
<dbReference type="OrthoDB" id="2355at2759"/>
<comment type="caution">
    <text evidence="8">The sequence shown here is derived from an EMBL/GenBank/DDBJ whole genome shotgun (WGS) entry which is preliminary data.</text>
</comment>
<comment type="similarity">
    <text evidence="2">Belongs to the dynactin subunits 5/6 family. Dynactin subunit 6 subfamily.</text>
</comment>
<keyword evidence="9" id="KW-1185">Reference proteome</keyword>
<evidence type="ECO:0000256" key="7">
    <source>
        <dbReference type="SAM" id="MobiDB-lite"/>
    </source>
</evidence>